<feature type="transmembrane region" description="Helical" evidence="1">
    <location>
        <begin position="29"/>
        <end position="50"/>
    </location>
</feature>
<protein>
    <submittedName>
        <fullName evidence="2">Uncharacterized protein</fullName>
    </submittedName>
</protein>
<dbReference type="EMBL" id="UINC01037896">
    <property type="protein sequence ID" value="SVB34087.1"/>
    <property type="molecule type" value="Genomic_DNA"/>
</dbReference>
<reference evidence="2" key="1">
    <citation type="submission" date="2018-05" db="EMBL/GenBank/DDBJ databases">
        <authorList>
            <person name="Lanie J.A."/>
            <person name="Ng W.-L."/>
            <person name="Kazmierczak K.M."/>
            <person name="Andrzejewski T.M."/>
            <person name="Davidsen T.M."/>
            <person name="Wayne K.J."/>
            <person name="Tettelin H."/>
            <person name="Glass J.I."/>
            <person name="Rusch D."/>
            <person name="Podicherti R."/>
            <person name="Tsui H.-C.T."/>
            <person name="Winkler M.E."/>
        </authorList>
    </citation>
    <scope>NUCLEOTIDE SEQUENCE</scope>
</reference>
<dbReference type="AlphaFoldDB" id="A0A382D8W9"/>
<keyword evidence="1" id="KW-1133">Transmembrane helix</keyword>
<evidence type="ECO:0000256" key="1">
    <source>
        <dbReference type="SAM" id="Phobius"/>
    </source>
</evidence>
<sequence length="53" mass="6232">MISIASGKFIMFQYNVFPLSPNPYYEWAINWKSFIPFLITLASAMGFFLFKDK</sequence>
<proteinExistence type="predicted"/>
<evidence type="ECO:0000313" key="2">
    <source>
        <dbReference type="EMBL" id="SVB34087.1"/>
    </source>
</evidence>
<keyword evidence="1" id="KW-0812">Transmembrane</keyword>
<name>A0A382D8W9_9ZZZZ</name>
<gene>
    <name evidence="2" type="ORF">METZ01_LOCUS186941</name>
</gene>
<accession>A0A382D8W9</accession>
<organism evidence="2">
    <name type="scientific">marine metagenome</name>
    <dbReference type="NCBI Taxonomy" id="408172"/>
    <lineage>
        <taxon>unclassified sequences</taxon>
        <taxon>metagenomes</taxon>
        <taxon>ecological metagenomes</taxon>
    </lineage>
</organism>
<keyword evidence="1" id="KW-0472">Membrane</keyword>